<feature type="signal peptide" evidence="1">
    <location>
        <begin position="1"/>
        <end position="16"/>
    </location>
</feature>
<organism evidence="2 3">
    <name type="scientific">Venenivibrio stagnispumantis</name>
    <dbReference type="NCBI Taxonomy" id="407998"/>
    <lineage>
        <taxon>Bacteria</taxon>
        <taxon>Pseudomonadati</taxon>
        <taxon>Aquificota</taxon>
        <taxon>Aquificia</taxon>
        <taxon>Aquificales</taxon>
        <taxon>Hydrogenothermaceae</taxon>
        <taxon>Venenivibrio</taxon>
    </lineage>
</organism>
<evidence type="ECO:0000313" key="3">
    <source>
        <dbReference type="Proteomes" id="UP001157947"/>
    </source>
</evidence>
<evidence type="ECO:0000313" key="2">
    <source>
        <dbReference type="EMBL" id="SMP13086.1"/>
    </source>
</evidence>
<dbReference type="Proteomes" id="UP001157947">
    <property type="component" value="Unassembled WGS sequence"/>
</dbReference>
<dbReference type="PANTHER" id="PTHR38075:SF1">
    <property type="entry name" value="DUF4139 DOMAIN-CONTAINING PROTEIN"/>
    <property type="match status" value="1"/>
</dbReference>
<protein>
    <submittedName>
        <fullName evidence="2">Uncharacterized protein</fullName>
    </submittedName>
</protein>
<dbReference type="EMBL" id="FXTX01000010">
    <property type="protein sequence ID" value="SMP13086.1"/>
    <property type="molecule type" value="Genomic_DNA"/>
</dbReference>
<dbReference type="RefSeq" id="WP_265133841.1">
    <property type="nucleotide sequence ID" value="NZ_FXTX01000010.1"/>
</dbReference>
<evidence type="ECO:0000256" key="1">
    <source>
        <dbReference type="SAM" id="SignalP"/>
    </source>
</evidence>
<proteinExistence type="predicted"/>
<sequence>MKKIFIFLFLVSFAFANELVVGKNNNSTYIQQTEFLVAQGESVVGPVSLLPNAKTDALMIKSNDVKILGYISSITKQSTIENLVGKTVSIEGDGRLIRGTVVSIKDGFITIDTKSGIVVTTLPTFPSRISSSLRWQEITSPYLTIKLNSDKPKTATIFIKYPVSDISWDVSYIYDMDNKKLTGFYIIKNDTPITLKDITLSILDESRYIQLYTKTYLEPFAQKHIKFAEINNTEIGKKINTNIYLPNGKVAVYKNGIFTGYKNLHDKIIK</sequence>
<keyword evidence="1" id="KW-0732">Signal</keyword>
<reference evidence="2" key="1">
    <citation type="submission" date="2017-05" db="EMBL/GenBank/DDBJ databases">
        <authorList>
            <person name="Varghese N."/>
            <person name="Submissions S."/>
        </authorList>
    </citation>
    <scope>NUCLEOTIDE SEQUENCE</scope>
    <source>
        <strain evidence="2">DSM 18763</strain>
    </source>
</reference>
<keyword evidence="3" id="KW-1185">Reference proteome</keyword>
<accession>A0AA46AEI9</accession>
<comment type="caution">
    <text evidence="2">The sequence shown here is derived from an EMBL/GenBank/DDBJ whole genome shotgun (WGS) entry which is preliminary data.</text>
</comment>
<name>A0AA46AEI9_9AQUI</name>
<dbReference type="AlphaFoldDB" id="A0AA46AEI9"/>
<dbReference type="PANTHER" id="PTHR38075">
    <property type="entry name" value="DUF4139 DOMAIN-CONTAINING PROTEIN"/>
    <property type="match status" value="1"/>
</dbReference>
<feature type="chain" id="PRO_5041205800" evidence="1">
    <location>
        <begin position="17"/>
        <end position="270"/>
    </location>
</feature>
<gene>
    <name evidence="2" type="ORF">SAMN06264868_11041</name>
</gene>